<dbReference type="GO" id="GO:0009927">
    <property type="term" value="F:histidine phosphotransfer kinase activity"/>
    <property type="evidence" value="ECO:0007669"/>
    <property type="project" value="TreeGrafter"/>
</dbReference>
<dbReference type="PANTHER" id="PTHR43047:SF72">
    <property type="entry name" value="OSMOSENSING HISTIDINE PROTEIN KINASE SLN1"/>
    <property type="match status" value="1"/>
</dbReference>
<dbReference type="PRINTS" id="PR00344">
    <property type="entry name" value="BCTRLSENSOR"/>
</dbReference>
<dbReference type="FunFam" id="3.30.565.10:FF:000006">
    <property type="entry name" value="Sensor histidine kinase WalK"/>
    <property type="match status" value="1"/>
</dbReference>
<evidence type="ECO:0000256" key="3">
    <source>
        <dbReference type="ARBA" id="ARBA00022553"/>
    </source>
</evidence>
<dbReference type="Pfam" id="PF00512">
    <property type="entry name" value="HisKA"/>
    <property type="match status" value="1"/>
</dbReference>
<organism evidence="7 8">
    <name type="scientific">Candidatus Daviesbacteria bacterium RIFCSPLOWO2_01_FULL_40_24</name>
    <dbReference type="NCBI Taxonomy" id="1797787"/>
    <lineage>
        <taxon>Bacteria</taxon>
        <taxon>Candidatus Daviesiibacteriota</taxon>
    </lineage>
</organism>
<proteinExistence type="predicted"/>
<dbReference type="EMBL" id="MFDO01000024">
    <property type="protein sequence ID" value="OGE65127.1"/>
    <property type="molecule type" value="Genomic_DNA"/>
</dbReference>
<dbReference type="SMART" id="SM00387">
    <property type="entry name" value="HATPase_c"/>
    <property type="match status" value="1"/>
</dbReference>
<dbReference type="InterPro" id="IPR004358">
    <property type="entry name" value="Sig_transdc_His_kin-like_C"/>
</dbReference>
<reference evidence="7 8" key="1">
    <citation type="journal article" date="2016" name="Nat. Commun.">
        <title>Thousands of microbial genomes shed light on interconnected biogeochemical processes in an aquifer system.</title>
        <authorList>
            <person name="Anantharaman K."/>
            <person name="Brown C.T."/>
            <person name="Hug L.A."/>
            <person name="Sharon I."/>
            <person name="Castelle C.J."/>
            <person name="Probst A.J."/>
            <person name="Thomas B.C."/>
            <person name="Singh A."/>
            <person name="Wilkins M.J."/>
            <person name="Karaoz U."/>
            <person name="Brodie E.L."/>
            <person name="Williams K.H."/>
            <person name="Hubbard S.S."/>
            <person name="Banfield J.F."/>
        </authorList>
    </citation>
    <scope>NUCLEOTIDE SEQUENCE [LARGE SCALE GENOMIC DNA]</scope>
</reference>
<evidence type="ECO:0000256" key="5">
    <source>
        <dbReference type="ARBA" id="ARBA00022777"/>
    </source>
</evidence>
<dbReference type="CDD" id="cd00082">
    <property type="entry name" value="HisKA"/>
    <property type="match status" value="1"/>
</dbReference>
<evidence type="ECO:0000256" key="4">
    <source>
        <dbReference type="ARBA" id="ARBA00022679"/>
    </source>
</evidence>
<dbReference type="Pfam" id="PF13188">
    <property type="entry name" value="PAS_8"/>
    <property type="match status" value="1"/>
</dbReference>
<dbReference type="InterPro" id="IPR036890">
    <property type="entry name" value="HATPase_C_sf"/>
</dbReference>
<dbReference type="InterPro" id="IPR005467">
    <property type="entry name" value="His_kinase_dom"/>
</dbReference>
<comment type="caution">
    <text evidence="7">The sequence shown here is derived from an EMBL/GenBank/DDBJ whole genome shotgun (WGS) entry which is preliminary data.</text>
</comment>
<dbReference type="InterPro" id="IPR003661">
    <property type="entry name" value="HisK_dim/P_dom"/>
</dbReference>
<dbReference type="InterPro" id="IPR035965">
    <property type="entry name" value="PAS-like_dom_sf"/>
</dbReference>
<keyword evidence="3" id="KW-0597">Phosphoprotein</keyword>
<dbReference type="AlphaFoldDB" id="A0A1F5MIB5"/>
<keyword evidence="5" id="KW-0418">Kinase</keyword>
<evidence type="ECO:0000256" key="2">
    <source>
        <dbReference type="ARBA" id="ARBA00012438"/>
    </source>
</evidence>
<dbReference type="GO" id="GO:0005886">
    <property type="term" value="C:plasma membrane"/>
    <property type="evidence" value="ECO:0007669"/>
    <property type="project" value="TreeGrafter"/>
</dbReference>
<comment type="catalytic activity">
    <reaction evidence="1">
        <text>ATP + protein L-histidine = ADP + protein N-phospho-L-histidine.</text>
        <dbReference type="EC" id="2.7.13.3"/>
    </reaction>
</comment>
<dbReference type="Gene3D" id="1.10.287.130">
    <property type="match status" value="1"/>
</dbReference>
<evidence type="ECO:0000313" key="7">
    <source>
        <dbReference type="EMBL" id="OGE65127.1"/>
    </source>
</evidence>
<feature type="domain" description="Histidine kinase" evidence="6">
    <location>
        <begin position="159"/>
        <end position="377"/>
    </location>
</feature>
<dbReference type="PANTHER" id="PTHR43047">
    <property type="entry name" value="TWO-COMPONENT HISTIDINE PROTEIN KINASE"/>
    <property type="match status" value="1"/>
</dbReference>
<evidence type="ECO:0000259" key="6">
    <source>
        <dbReference type="PROSITE" id="PS50109"/>
    </source>
</evidence>
<sequence>MELPLLVGINLVLVMVGGYLLYHHSQHQAHINQVLLTQKRKLTSMIASLSDGVIMLDENKSLVVANPAVERLLRVKAIYLEEVINILGSSCNLKDAIEQTFTAKLLVRLPQTELNGKSLQIDVDPVKDEVGNLLGIVIVIHDLTVASQLGRMHDDFTAMMIHELRTPLTTTLYSTTMMIEGFSGLQPTQVLSQLEIIKSTSVHLLSLVNDLLDVSKIEAGKFQIVKSSDNLQKLLNEKVATFMPLAAQKNLQLTLTVDPHLPPLSFDQNRISQVLDNLLSNSLKYTDQGTVEVRVFLEGPVIKVEVKDSGDGIRAEDLPKLFSKFEQLGKGKSGEKKGTGLGLVVAQGIITAHGGKIWAHSAGLGKGATFGFSLPLA</sequence>
<dbReference type="SUPFAM" id="SSF47384">
    <property type="entry name" value="Homodimeric domain of signal transducing histidine kinase"/>
    <property type="match status" value="1"/>
</dbReference>
<evidence type="ECO:0000256" key="1">
    <source>
        <dbReference type="ARBA" id="ARBA00000085"/>
    </source>
</evidence>
<accession>A0A1F5MIB5</accession>
<dbReference type="Gene3D" id="3.30.450.20">
    <property type="entry name" value="PAS domain"/>
    <property type="match status" value="1"/>
</dbReference>
<dbReference type="PROSITE" id="PS50109">
    <property type="entry name" value="HIS_KIN"/>
    <property type="match status" value="1"/>
</dbReference>
<dbReference type="InterPro" id="IPR036097">
    <property type="entry name" value="HisK_dim/P_sf"/>
</dbReference>
<dbReference type="Pfam" id="PF02518">
    <property type="entry name" value="HATPase_c"/>
    <property type="match status" value="1"/>
</dbReference>
<gene>
    <name evidence="7" type="ORF">A3B49_03095</name>
</gene>
<keyword evidence="4" id="KW-0808">Transferase</keyword>
<dbReference type="Proteomes" id="UP000178017">
    <property type="component" value="Unassembled WGS sequence"/>
</dbReference>
<dbReference type="EC" id="2.7.13.3" evidence="2"/>
<evidence type="ECO:0000313" key="8">
    <source>
        <dbReference type="Proteomes" id="UP000178017"/>
    </source>
</evidence>
<dbReference type="Gene3D" id="3.30.565.10">
    <property type="entry name" value="Histidine kinase-like ATPase, C-terminal domain"/>
    <property type="match status" value="1"/>
</dbReference>
<dbReference type="SUPFAM" id="SSF55874">
    <property type="entry name" value="ATPase domain of HSP90 chaperone/DNA topoisomerase II/histidine kinase"/>
    <property type="match status" value="1"/>
</dbReference>
<dbReference type="InterPro" id="IPR003594">
    <property type="entry name" value="HATPase_dom"/>
</dbReference>
<name>A0A1F5MIB5_9BACT</name>
<dbReference type="InterPro" id="IPR000014">
    <property type="entry name" value="PAS"/>
</dbReference>
<protein>
    <recommendedName>
        <fullName evidence="2">histidine kinase</fullName>
        <ecNumber evidence="2">2.7.13.3</ecNumber>
    </recommendedName>
</protein>
<dbReference type="SUPFAM" id="SSF55785">
    <property type="entry name" value="PYP-like sensor domain (PAS domain)"/>
    <property type="match status" value="1"/>
</dbReference>
<dbReference type="GO" id="GO:0000155">
    <property type="term" value="F:phosphorelay sensor kinase activity"/>
    <property type="evidence" value="ECO:0007669"/>
    <property type="project" value="InterPro"/>
</dbReference>
<dbReference type="SMART" id="SM00388">
    <property type="entry name" value="HisKA"/>
    <property type="match status" value="1"/>
</dbReference>